<comment type="caution">
    <text evidence="4">The sequence shown here is derived from an EMBL/GenBank/DDBJ whole genome shotgun (WGS) entry which is preliminary data.</text>
</comment>
<name>E8KFK6_9PAST</name>
<feature type="signal peptide" evidence="2">
    <location>
        <begin position="1"/>
        <end position="23"/>
    </location>
</feature>
<gene>
    <name evidence="4" type="ORF">HMPREF0027_0623</name>
</gene>
<evidence type="ECO:0000313" key="4">
    <source>
        <dbReference type="EMBL" id="EFX92341.1"/>
    </source>
</evidence>
<keyword evidence="5" id="KW-1185">Reference proteome</keyword>
<keyword evidence="1 2" id="KW-0732">Signal</keyword>
<dbReference type="HOGENOM" id="CLU_133624_0_0_6"/>
<dbReference type="InterPro" id="IPR011330">
    <property type="entry name" value="Glyco_hydro/deAcase_b/a-brl"/>
</dbReference>
<dbReference type="EMBL" id="AEVG01000043">
    <property type="protein sequence ID" value="EFX92341.1"/>
    <property type="molecule type" value="Genomic_DNA"/>
</dbReference>
<evidence type="ECO:0000256" key="2">
    <source>
        <dbReference type="SAM" id="SignalP"/>
    </source>
</evidence>
<dbReference type="Gene3D" id="3.20.20.370">
    <property type="entry name" value="Glycoside hydrolase/deacetylase"/>
    <property type="match status" value="1"/>
</dbReference>
<evidence type="ECO:0000256" key="1">
    <source>
        <dbReference type="ARBA" id="ARBA00022729"/>
    </source>
</evidence>
<dbReference type="PANTHER" id="PTHR34216">
    <property type="match status" value="1"/>
</dbReference>
<sequence>MILKKLGQTLAVCFSLFFAKAFAADTYSVLAYHSVVDESAPKDKRLYVSQTITAQQLISHFNWFKAQGYNVVSWQQVMDAEQRKTTLLPKAVLISFDDGYETMYSVIYPLLKAYNYPAVFAPVSSWIDTPMGGKNSIR</sequence>
<dbReference type="Pfam" id="PF01522">
    <property type="entry name" value="Polysacc_deac_1"/>
    <property type="match status" value="1"/>
</dbReference>
<dbReference type="InterPro" id="IPR051398">
    <property type="entry name" value="Polysacch_Deacetylase"/>
</dbReference>
<proteinExistence type="predicted"/>
<feature type="chain" id="PRO_5003226414" evidence="2">
    <location>
        <begin position="24"/>
        <end position="138"/>
    </location>
</feature>
<protein>
    <submittedName>
        <fullName evidence="4">Outer membrane N-deacetylase family protein</fullName>
    </submittedName>
</protein>
<dbReference type="SUPFAM" id="SSF88713">
    <property type="entry name" value="Glycoside hydrolase/deacetylase"/>
    <property type="match status" value="1"/>
</dbReference>
<feature type="domain" description="NodB homology" evidence="3">
    <location>
        <begin position="90"/>
        <end position="138"/>
    </location>
</feature>
<dbReference type="PANTHER" id="PTHR34216:SF7">
    <property type="entry name" value="POLY-BETA-1,6-N-ACETYL-D-GLUCOSAMINE N-DEACETYLASE"/>
    <property type="match status" value="1"/>
</dbReference>
<dbReference type="InterPro" id="IPR002509">
    <property type="entry name" value="NODB_dom"/>
</dbReference>
<organism evidence="4 5">
    <name type="scientific">Actinobacillus ureae ATCC 25976</name>
    <dbReference type="NCBI Taxonomy" id="887324"/>
    <lineage>
        <taxon>Bacteria</taxon>
        <taxon>Pseudomonadati</taxon>
        <taxon>Pseudomonadota</taxon>
        <taxon>Gammaproteobacteria</taxon>
        <taxon>Pasteurellales</taxon>
        <taxon>Pasteurellaceae</taxon>
        <taxon>Actinobacillus</taxon>
    </lineage>
</organism>
<evidence type="ECO:0000259" key="3">
    <source>
        <dbReference type="PROSITE" id="PS51677"/>
    </source>
</evidence>
<dbReference type="GO" id="GO:0016810">
    <property type="term" value="F:hydrolase activity, acting on carbon-nitrogen (but not peptide) bonds"/>
    <property type="evidence" value="ECO:0007669"/>
    <property type="project" value="InterPro"/>
</dbReference>
<dbReference type="AlphaFoldDB" id="E8KFK6"/>
<reference evidence="4 5" key="1">
    <citation type="submission" date="2011-01" db="EMBL/GenBank/DDBJ databases">
        <authorList>
            <person name="Muzny D."/>
            <person name="Qin X."/>
            <person name="Deng J."/>
            <person name="Jiang H."/>
            <person name="Liu Y."/>
            <person name="Qu J."/>
            <person name="Song X.-Z."/>
            <person name="Zhang L."/>
            <person name="Thornton R."/>
            <person name="Coyle M."/>
            <person name="Francisco L."/>
            <person name="Jackson L."/>
            <person name="Javaid M."/>
            <person name="Korchina V."/>
            <person name="Kovar C."/>
            <person name="Mata R."/>
            <person name="Mathew T."/>
            <person name="Ngo R."/>
            <person name="Nguyen L."/>
            <person name="Nguyen N."/>
            <person name="Okwuonu G."/>
            <person name="Ongeri F."/>
            <person name="Pham C."/>
            <person name="Simmons D."/>
            <person name="Wilczek-Boney K."/>
            <person name="Hale W."/>
            <person name="Jakkamsetti A."/>
            <person name="Pham P."/>
            <person name="Ruth R."/>
            <person name="San Lucas F."/>
            <person name="Warren J."/>
            <person name="Zhang J."/>
            <person name="Zhao Z."/>
            <person name="Zhou C."/>
            <person name="Zhu D."/>
            <person name="Lee S."/>
            <person name="Bess C."/>
            <person name="Blankenburg K."/>
            <person name="Forbes L."/>
            <person name="Fu Q."/>
            <person name="Gubbala S."/>
            <person name="Hirani K."/>
            <person name="Jayaseelan J.C."/>
            <person name="Lara F."/>
            <person name="Munidasa M."/>
            <person name="Palculict T."/>
            <person name="Patil S."/>
            <person name="Pu L.-L."/>
            <person name="Saada N."/>
            <person name="Tang L."/>
            <person name="Weissenberger G."/>
            <person name="Zhu Y."/>
            <person name="Hemphill L."/>
            <person name="Shang Y."/>
            <person name="Youmans B."/>
            <person name="Ayvaz T."/>
            <person name="Ross M."/>
            <person name="Santibanez J."/>
            <person name="Aqrawi P."/>
            <person name="Gross S."/>
            <person name="Joshi V."/>
            <person name="Fowler G."/>
            <person name="Nazareth L."/>
            <person name="Reid J."/>
            <person name="Worley K."/>
            <person name="Petrosino J."/>
            <person name="Highlander S."/>
            <person name="Gibbs R."/>
        </authorList>
    </citation>
    <scope>NUCLEOTIDE SEQUENCE [LARGE SCALE GENOMIC DNA]</scope>
    <source>
        <strain evidence="4 5">ATCC 25976</strain>
    </source>
</reference>
<evidence type="ECO:0000313" key="5">
    <source>
        <dbReference type="Proteomes" id="UP000005467"/>
    </source>
</evidence>
<accession>E8KFK6</accession>
<dbReference type="GO" id="GO:0005975">
    <property type="term" value="P:carbohydrate metabolic process"/>
    <property type="evidence" value="ECO:0007669"/>
    <property type="project" value="InterPro"/>
</dbReference>
<dbReference type="PROSITE" id="PS51677">
    <property type="entry name" value="NODB"/>
    <property type="match status" value="1"/>
</dbReference>
<dbReference type="Proteomes" id="UP000005467">
    <property type="component" value="Unassembled WGS sequence"/>
</dbReference>